<dbReference type="InterPro" id="IPR000719">
    <property type="entry name" value="Prot_kinase_dom"/>
</dbReference>
<evidence type="ECO:0000256" key="5">
    <source>
        <dbReference type="PROSITE-ProRule" id="PRU10141"/>
    </source>
</evidence>
<keyword evidence="3 8" id="KW-0418">Kinase</keyword>
<keyword evidence="1" id="KW-0808">Transferase</keyword>
<feature type="domain" description="Protein kinase" evidence="7">
    <location>
        <begin position="16"/>
        <end position="273"/>
    </location>
</feature>
<feature type="region of interest" description="Disordered" evidence="6">
    <location>
        <begin position="467"/>
        <end position="552"/>
    </location>
</feature>
<dbReference type="Pfam" id="PF00069">
    <property type="entry name" value="Pkinase"/>
    <property type="match status" value="1"/>
</dbReference>
<dbReference type="Gene3D" id="1.10.510.10">
    <property type="entry name" value="Transferase(Phosphotransferase) domain 1"/>
    <property type="match status" value="1"/>
</dbReference>
<dbReference type="GO" id="GO:0016301">
    <property type="term" value="F:kinase activity"/>
    <property type="evidence" value="ECO:0007669"/>
    <property type="project" value="UniProtKB-KW"/>
</dbReference>
<comment type="caution">
    <text evidence="8">The sequence shown here is derived from an EMBL/GenBank/DDBJ whole genome shotgun (WGS) entry which is preliminary data.</text>
</comment>
<dbReference type="EMBL" id="JAQNDN010000003">
    <property type="protein sequence ID" value="MDC0668107.1"/>
    <property type="molecule type" value="Genomic_DNA"/>
</dbReference>
<keyword evidence="9" id="KW-1185">Reference proteome</keyword>
<name>A0ABT5B4S1_9BACT</name>
<gene>
    <name evidence="8" type="ORF">POL58_10180</name>
</gene>
<feature type="binding site" evidence="5">
    <location>
        <position position="45"/>
    </location>
    <ligand>
        <name>ATP</name>
        <dbReference type="ChEBI" id="CHEBI:30616"/>
    </ligand>
</feature>
<dbReference type="PANTHER" id="PTHR43289:SF6">
    <property type="entry name" value="SERINE_THREONINE-PROTEIN KINASE NEKL-3"/>
    <property type="match status" value="1"/>
</dbReference>
<feature type="compositionally biased region" description="Pro residues" evidence="6">
    <location>
        <begin position="533"/>
        <end position="545"/>
    </location>
</feature>
<evidence type="ECO:0000259" key="7">
    <source>
        <dbReference type="PROSITE" id="PS50011"/>
    </source>
</evidence>
<dbReference type="PROSITE" id="PS00107">
    <property type="entry name" value="PROTEIN_KINASE_ATP"/>
    <property type="match status" value="1"/>
</dbReference>
<feature type="compositionally biased region" description="Low complexity" evidence="6">
    <location>
        <begin position="281"/>
        <end position="294"/>
    </location>
</feature>
<accession>A0ABT5B4S1</accession>
<dbReference type="Proteomes" id="UP001217838">
    <property type="component" value="Unassembled WGS sequence"/>
</dbReference>
<sequence>MSGDQVWIGSVLAERWEILDLLGRGGMGAVYRARHVHLGTDVAIKVLQNTARLEASAVARFYRESRLIGSLQHDHIIRVQDTGKTPSGDLYFVMEYLRGPNLRALLSRDGPLPWARTRAIVLQVCDALSAMHDRGVIHRDLKPHNIVLDPRPDRPDYIKLLDFGVAKSMGEDLTQAGVLLGTLAYMAPEYLYGAAPDRRIDIFALGIIAYELLTGQQPSSNAAANAAILHTRGVPLEGREAIVRALARDPDHRYDDARAFAAVLSAAPEEPAVDAEETTRVRPPARAAAAAADPTPRPPSAPSTAATVVPAPRAPSAPSTAATTPRSLPGRDDAPALALRSHDEDTTALAADDLTPVAEPDEADGDSEDKTVLVPGDVPQLKEPRELPAVFALPVPRQLEAPPVRGDSPEPARPEAHESARASMSARAVTVPEITRPRGAMPRVAAVLFGLAGLATLGYWWAHSPTPPDTHTSTKLADPPEPAPPVAPEEKAPSIVDPRPPQPAPADVKPPISDESPVSPPNTTTPPADDPEPQVPPVEPPPAQSPEPKRTGLASYNNKLAAIKQKIRKCGQQAIAGESIELEISIDGDSGKATVTMKGPAILKGEPAVDCAVQAIQQLKFATFSGAPFVKKDTFTF</sequence>
<feature type="compositionally biased region" description="Low complexity" evidence="6">
    <location>
        <begin position="302"/>
        <end position="327"/>
    </location>
</feature>
<evidence type="ECO:0000256" key="4">
    <source>
        <dbReference type="ARBA" id="ARBA00022840"/>
    </source>
</evidence>
<feature type="region of interest" description="Disordered" evidence="6">
    <location>
        <begin position="399"/>
        <end position="428"/>
    </location>
</feature>
<evidence type="ECO:0000256" key="2">
    <source>
        <dbReference type="ARBA" id="ARBA00022741"/>
    </source>
</evidence>
<dbReference type="PROSITE" id="PS50011">
    <property type="entry name" value="PROTEIN_KINASE_DOM"/>
    <property type="match status" value="1"/>
</dbReference>
<reference evidence="8 9" key="1">
    <citation type="submission" date="2022-11" db="EMBL/GenBank/DDBJ databases">
        <title>Minimal conservation of predation-associated metabolite biosynthetic gene clusters underscores biosynthetic potential of Myxococcota including descriptions for ten novel species: Archangium lansinium sp. nov., Myxococcus landrumus sp. nov., Nannocystis bai.</title>
        <authorList>
            <person name="Ahearne A."/>
            <person name="Stevens C."/>
            <person name="Dowd S."/>
        </authorList>
    </citation>
    <scope>NUCLEOTIDE SEQUENCE [LARGE SCALE GENOMIC DNA]</scope>
    <source>
        <strain evidence="8 9">NCELM</strain>
    </source>
</reference>
<dbReference type="Gene3D" id="3.30.200.20">
    <property type="entry name" value="Phosphorylase Kinase, domain 1"/>
    <property type="match status" value="1"/>
</dbReference>
<dbReference type="CDD" id="cd14014">
    <property type="entry name" value="STKc_PknB_like"/>
    <property type="match status" value="1"/>
</dbReference>
<keyword evidence="4 5" id="KW-0067">ATP-binding</keyword>
<evidence type="ECO:0000256" key="6">
    <source>
        <dbReference type="SAM" id="MobiDB-lite"/>
    </source>
</evidence>
<dbReference type="PANTHER" id="PTHR43289">
    <property type="entry name" value="MITOGEN-ACTIVATED PROTEIN KINASE KINASE KINASE 20-RELATED"/>
    <property type="match status" value="1"/>
</dbReference>
<dbReference type="InterPro" id="IPR008271">
    <property type="entry name" value="Ser/Thr_kinase_AS"/>
</dbReference>
<dbReference type="SMART" id="SM00220">
    <property type="entry name" value="S_TKc"/>
    <property type="match status" value="1"/>
</dbReference>
<proteinExistence type="predicted"/>
<feature type="region of interest" description="Disordered" evidence="6">
    <location>
        <begin position="267"/>
        <end position="334"/>
    </location>
</feature>
<feature type="region of interest" description="Disordered" evidence="6">
    <location>
        <begin position="346"/>
        <end position="387"/>
    </location>
</feature>
<organism evidence="8 9">
    <name type="scientific">Nannocystis radixulma</name>
    <dbReference type="NCBI Taxonomy" id="2995305"/>
    <lineage>
        <taxon>Bacteria</taxon>
        <taxon>Pseudomonadati</taxon>
        <taxon>Myxococcota</taxon>
        <taxon>Polyangia</taxon>
        <taxon>Nannocystales</taxon>
        <taxon>Nannocystaceae</taxon>
        <taxon>Nannocystis</taxon>
    </lineage>
</organism>
<dbReference type="PROSITE" id="PS00108">
    <property type="entry name" value="PROTEIN_KINASE_ST"/>
    <property type="match status" value="1"/>
</dbReference>
<dbReference type="RefSeq" id="WP_271996902.1">
    <property type="nucleotide sequence ID" value="NZ_JAQNDN010000003.1"/>
</dbReference>
<protein>
    <submittedName>
        <fullName evidence="8">Protein kinase</fullName>
    </submittedName>
</protein>
<keyword evidence="2 5" id="KW-0547">Nucleotide-binding</keyword>
<evidence type="ECO:0000256" key="1">
    <source>
        <dbReference type="ARBA" id="ARBA00022679"/>
    </source>
</evidence>
<dbReference type="InterPro" id="IPR011009">
    <property type="entry name" value="Kinase-like_dom_sf"/>
</dbReference>
<dbReference type="SUPFAM" id="SSF56112">
    <property type="entry name" value="Protein kinase-like (PK-like)"/>
    <property type="match status" value="1"/>
</dbReference>
<evidence type="ECO:0000313" key="9">
    <source>
        <dbReference type="Proteomes" id="UP001217838"/>
    </source>
</evidence>
<feature type="compositionally biased region" description="Basic and acidic residues" evidence="6">
    <location>
        <begin position="407"/>
        <end position="420"/>
    </location>
</feature>
<dbReference type="InterPro" id="IPR017441">
    <property type="entry name" value="Protein_kinase_ATP_BS"/>
</dbReference>
<evidence type="ECO:0000256" key="3">
    <source>
        <dbReference type="ARBA" id="ARBA00022777"/>
    </source>
</evidence>
<evidence type="ECO:0000313" key="8">
    <source>
        <dbReference type="EMBL" id="MDC0668107.1"/>
    </source>
</evidence>